<dbReference type="InterPro" id="IPR029058">
    <property type="entry name" value="AB_hydrolase_fold"/>
</dbReference>
<dbReference type="SUPFAM" id="SSF53474">
    <property type="entry name" value="alpha/beta-Hydrolases"/>
    <property type="match status" value="1"/>
</dbReference>
<feature type="domain" description="AB hydrolase-1" evidence="1">
    <location>
        <begin position="25"/>
        <end position="144"/>
    </location>
</feature>
<evidence type="ECO:0000259" key="1">
    <source>
        <dbReference type="Pfam" id="PF00561"/>
    </source>
</evidence>
<protein>
    <submittedName>
        <fullName evidence="2">Alpha/beta hydrolase fold protein</fullName>
    </submittedName>
</protein>
<dbReference type="AlphaFoldDB" id="C5CZS2"/>
<dbReference type="Gene3D" id="3.40.50.1820">
    <property type="entry name" value="alpha/beta hydrolase"/>
    <property type="match status" value="1"/>
</dbReference>
<accession>C5CZS2</accession>
<dbReference type="GO" id="GO:0016787">
    <property type="term" value="F:hydrolase activity"/>
    <property type="evidence" value="ECO:0007669"/>
    <property type="project" value="UniProtKB-KW"/>
</dbReference>
<evidence type="ECO:0000313" key="2">
    <source>
        <dbReference type="EMBL" id="ACS22322.1"/>
    </source>
</evidence>
<dbReference type="ESTHER" id="varps-c5czs2">
    <property type="family name" value="CFTR-inhibitory-factor_Cif"/>
</dbReference>
<name>C5CZS2_VARPS</name>
<dbReference type="OrthoDB" id="9780765at2"/>
<dbReference type="InterPro" id="IPR050266">
    <property type="entry name" value="AB_hydrolase_sf"/>
</dbReference>
<reference evidence="2" key="1">
    <citation type="submission" date="2009-06" db="EMBL/GenBank/DDBJ databases">
        <title>Complete sequence of chromosome 2 of Variovorax paradoxus S110.</title>
        <authorList>
            <consortium name="US DOE Joint Genome Institute"/>
            <person name="Lucas S."/>
            <person name="Copeland A."/>
            <person name="Lapidus A."/>
            <person name="Glavina del Rio T."/>
            <person name="Tice H."/>
            <person name="Bruce D."/>
            <person name="Goodwin L."/>
            <person name="Pitluck S."/>
            <person name="Chertkov O."/>
            <person name="Brettin T."/>
            <person name="Detter J.C."/>
            <person name="Han C."/>
            <person name="Larimer F."/>
            <person name="Land M."/>
            <person name="Hauser L."/>
            <person name="Kyrpides N."/>
            <person name="Ovchinnikova G."/>
            <person name="Orwin P."/>
            <person name="Leadbetter J.R."/>
            <person name="Spain J.C."/>
            <person name="Han J.I."/>
        </authorList>
    </citation>
    <scope>NUCLEOTIDE SEQUENCE</scope>
    <source>
        <strain evidence="2">S110</strain>
    </source>
</reference>
<organism evidence="2">
    <name type="scientific">Variovorax paradoxus (strain S110)</name>
    <dbReference type="NCBI Taxonomy" id="543728"/>
    <lineage>
        <taxon>Bacteria</taxon>
        <taxon>Pseudomonadati</taxon>
        <taxon>Pseudomonadota</taxon>
        <taxon>Betaproteobacteria</taxon>
        <taxon>Burkholderiales</taxon>
        <taxon>Comamonadaceae</taxon>
        <taxon>Variovorax</taxon>
    </lineage>
</organism>
<dbReference type="PANTHER" id="PTHR43798">
    <property type="entry name" value="MONOACYLGLYCEROL LIPASE"/>
    <property type="match status" value="1"/>
</dbReference>
<gene>
    <name evidence="2" type="ordered locus">Vapar_5733</name>
</gene>
<sequence length="288" mass="30928">MARESTLSIDGVTLSYRCAGDAGSPWLILLHGWPQSKSIYDPVLDELGRDAHAIAFDLPGIGGSLGLPPGPSPCELHALAGLLLRAAESLGAHSIVFAGVDIGGMLAFAAAREHGARIAGAVVMNTVIPGIAPWSRLVAEPRIWHFAFHAIPQLPERLVSGRERAYFDYFYDLLAGDKHALTNEIRNDWTRAYQRPEALKAGFDWYRALESAAQRNAGPVRIDTPILYLRGDAGGRDIDDYVAGLRKAGAANLRSRLISGSGEFLPIEAPAASCEALRAFRAELGHAA</sequence>
<dbReference type="Pfam" id="PF00561">
    <property type="entry name" value="Abhydrolase_1"/>
    <property type="match status" value="1"/>
</dbReference>
<dbReference type="HOGENOM" id="CLU_020336_7_1_4"/>
<dbReference type="GO" id="GO:0016020">
    <property type="term" value="C:membrane"/>
    <property type="evidence" value="ECO:0007669"/>
    <property type="project" value="TreeGrafter"/>
</dbReference>
<dbReference type="eggNOG" id="COG0596">
    <property type="taxonomic scope" value="Bacteria"/>
</dbReference>
<proteinExistence type="predicted"/>
<dbReference type="EMBL" id="CP001636">
    <property type="protein sequence ID" value="ACS22322.1"/>
    <property type="molecule type" value="Genomic_DNA"/>
</dbReference>
<dbReference type="STRING" id="543728.Vapar_5733"/>
<keyword evidence="2" id="KW-0378">Hydrolase</keyword>
<dbReference type="KEGG" id="vap:Vapar_5733"/>
<dbReference type="PANTHER" id="PTHR43798:SF33">
    <property type="entry name" value="HYDROLASE, PUTATIVE (AFU_ORTHOLOGUE AFUA_2G14860)-RELATED"/>
    <property type="match status" value="1"/>
</dbReference>
<dbReference type="InterPro" id="IPR000073">
    <property type="entry name" value="AB_hydrolase_1"/>
</dbReference>